<proteinExistence type="predicted"/>
<keyword evidence="1" id="KW-0812">Transmembrane</keyword>
<sequence>MAMRELMRERVRTAVTSILSGHKTGADRRFIGRYVQQAMLGGLRIAPVMPLYGLVVWAIADYEDLRHFLVTATSAEMSHAVLSLIAAGFFMGGFIQVVIDATTPDLAARGVNMDQLERRDSEVWFWAQQPEGRELAIREVTTARCSPNADVRWAMDDLIKELERPENQVGSDLLDHKVMKLLGIQSQALKPTQRLDDAKRLLTLRYRGMPSRYEWNAKTEELASGFRAFITVRVPAKTTDTEPQPWQRCLVTDGPSEALAVTIAAMTRETWTFTT</sequence>
<reference evidence="4" key="2">
    <citation type="submission" date="2022-09" db="EMBL/GenBank/DDBJ databases">
        <title>Intensive care unit water sources are persistently colonized with multi-drug resistant bacteria and are the site of extensive horizontal gene transfer of antibiotic resistance genes.</title>
        <authorList>
            <person name="Diorio-Toth L."/>
        </authorList>
    </citation>
    <scope>NUCLEOTIDE SEQUENCE</scope>
    <source>
        <strain evidence="4">GD03990</strain>
    </source>
</reference>
<dbReference type="EMBL" id="BPMS01000003">
    <property type="protein sequence ID" value="GIZ87978.1"/>
    <property type="molecule type" value="Genomic_DNA"/>
</dbReference>
<evidence type="ECO:0000313" key="3">
    <source>
        <dbReference type="EMBL" id="GIZ92319.1"/>
    </source>
</evidence>
<dbReference type="RefSeq" id="WP_061194818.1">
    <property type="nucleotide sequence ID" value="NZ_AP024354.1"/>
</dbReference>
<feature type="transmembrane region" description="Helical" evidence="1">
    <location>
        <begin position="80"/>
        <end position="99"/>
    </location>
</feature>
<dbReference type="Proteomes" id="UP001158730">
    <property type="component" value="Unassembled WGS sequence"/>
</dbReference>
<dbReference type="EMBL" id="BPMT01000003">
    <property type="protein sequence ID" value="GIZ92319.1"/>
    <property type="molecule type" value="Genomic_DNA"/>
</dbReference>
<gene>
    <name evidence="2" type="ORF">KAM435_13050</name>
    <name evidence="3" type="ORF">KAM436_12870</name>
    <name evidence="4" type="ORF">N5C05_14755</name>
</gene>
<organism evidence="4 6">
    <name type="scientific">Aquipseudomonas alcaligenes</name>
    <name type="common">Pseudomonas alcaligenes</name>
    <dbReference type="NCBI Taxonomy" id="43263"/>
    <lineage>
        <taxon>Bacteria</taxon>
        <taxon>Pseudomonadati</taxon>
        <taxon>Pseudomonadota</taxon>
        <taxon>Gammaproteobacteria</taxon>
        <taxon>Pseudomonadales</taxon>
        <taxon>Pseudomonadaceae</taxon>
        <taxon>Aquipseudomonas</taxon>
    </lineage>
</organism>
<reference evidence="2 5" key="1">
    <citation type="submission" date="2021-07" db="EMBL/GenBank/DDBJ databases">
        <title>Whole genome sequencing of carbapenem-resistant Pseudomonas spp. isolated in Japan.</title>
        <authorList>
            <person name="Suzuki M."/>
            <person name="Maehana S."/>
            <person name="Kitasato H."/>
        </authorList>
    </citation>
    <scope>NUCLEOTIDE SEQUENCE [LARGE SCALE GENOMIC DNA]</scope>
    <source>
        <strain evidence="2">KAM435</strain>
        <strain evidence="3 5">KAM436</strain>
    </source>
</reference>
<dbReference type="AlphaFoldDB" id="A0AA42N2R8"/>
<evidence type="ECO:0000313" key="5">
    <source>
        <dbReference type="Proteomes" id="UP000887228"/>
    </source>
</evidence>
<dbReference type="Proteomes" id="UP000887228">
    <property type="component" value="Unassembled WGS sequence"/>
</dbReference>
<dbReference type="EMBL" id="JAOBYN010000013">
    <property type="protein sequence ID" value="MDH1056015.1"/>
    <property type="molecule type" value="Genomic_DNA"/>
</dbReference>
<dbReference type="Proteomes" id="UP000887212">
    <property type="component" value="Unassembled WGS sequence"/>
</dbReference>
<keyword evidence="1" id="KW-0472">Membrane</keyword>
<evidence type="ECO:0000256" key="1">
    <source>
        <dbReference type="SAM" id="Phobius"/>
    </source>
</evidence>
<evidence type="ECO:0000313" key="6">
    <source>
        <dbReference type="Proteomes" id="UP001158730"/>
    </source>
</evidence>
<name>A0AA42N2R8_AQUAC</name>
<keyword evidence="1" id="KW-1133">Transmembrane helix</keyword>
<accession>A0AA42N2R8</accession>
<comment type="caution">
    <text evidence="4">The sequence shown here is derived from an EMBL/GenBank/DDBJ whole genome shotgun (WGS) entry which is preliminary data.</text>
</comment>
<evidence type="ECO:0000313" key="4">
    <source>
        <dbReference type="EMBL" id="MDH1056015.1"/>
    </source>
</evidence>
<protein>
    <submittedName>
        <fullName evidence="4">Uncharacterized protein</fullName>
    </submittedName>
</protein>
<evidence type="ECO:0000313" key="2">
    <source>
        <dbReference type="EMBL" id="GIZ87978.1"/>
    </source>
</evidence>
<feature type="transmembrane region" description="Helical" evidence="1">
    <location>
        <begin position="38"/>
        <end position="60"/>
    </location>
</feature>